<dbReference type="InterPro" id="IPR007781">
    <property type="entry name" value="NAGLU"/>
</dbReference>
<dbReference type="Gene3D" id="3.20.20.80">
    <property type="entry name" value="Glycosidases"/>
    <property type="match status" value="1"/>
</dbReference>
<organism evidence="6 7">
    <name type="scientific">Phocaeicola massiliensis B84634 = Timone 84634 = DSM 17679 = JCM 13223</name>
    <dbReference type="NCBI Taxonomy" id="1121098"/>
    <lineage>
        <taxon>Bacteria</taxon>
        <taxon>Pseudomonadati</taxon>
        <taxon>Bacteroidota</taxon>
        <taxon>Bacteroidia</taxon>
        <taxon>Bacteroidales</taxon>
        <taxon>Bacteroidaceae</taxon>
        <taxon>Phocaeicola</taxon>
    </lineage>
</organism>
<feature type="domain" description="Alpha-N-acetylglucosaminidase C-terminal" evidence="5">
    <location>
        <begin position="451"/>
        <end position="732"/>
    </location>
</feature>
<dbReference type="PATRIC" id="fig|1121098.3.peg.2226"/>
<dbReference type="PANTHER" id="PTHR12872">
    <property type="entry name" value="ALPHA-N-ACETYLGLUCOSAMINIDASE"/>
    <property type="match status" value="1"/>
</dbReference>
<dbReference type="InterPro" id="IPR024240">
    <property type="entry name" value="NAGLU_N"/>
</dbReference>
<dbReference type="PANTHER" id="PTHR12872:SF1">
    <property type="entry name" value="ALPHA-N-ACETYLGLUCOSAMINIDASE"/>
    <property type="match status" value="1"/>
</dbReference>
<evidence type="ECO:0000313" key="7">
    <source>
        <dbReference type="Proteomes" id="UP000017831"/>
    </source>
</evidence>
<evidence type="ECO:0000256" key="2">
    <source>
        <dbReference type="SAM" id="SignalP"/>
    </source>
</evidence>
<dbReference type="EMBL" id="AQHY01000025">
    <property type="protein sequence ID" value="EOA54795.1"/>
    <property type="molecule type" value="Genomic_DNA"/>
</dbReference>
<dbReference type="HOGENOM" id="CLU_011988_2_1_10"/>
<feature type="domain" description="Alpha-N-acetylglucosaminidase tim-barrel" evidence="3">
    <location>
        <begin position="126"/>
        <end position="440"/>
    </location>
</feature>
<keyword evidence="2" id="KW-0732">Signal</keyword>
<dbReference type="GO" id="GO:0016787">
    <property type="term" value="F:hydrolase activity"/>
    <property type="evidence" value="ECO:0007669"/>
    <property type="project" value="UniProtKB-KW"/>
</dbReference>
<gene>
    <name evidence="6" type="ORF">HMPREF1534_02188</name>
</gene>
<dbReference type="Gene3D" id="1.20.120.670">
    <property type="entry name" value="N-acetyl-b-d-glucoasminidase"/>
    <property type="match status" value="1"/>
</dbReference>
<evidence type="ECO:0000256" key="1">
    <source>
        <dbReference type="ARBA" id="ARBA00022801"/>
    </source>
</evidence>
<comment type="caution">
    <text evidence="6">The sequence shown here is derived from an EMBL/GenBank/DDBJ whole genome shotgun (WGS) entry which is preliminary data.</text>
</comment>
<dbReference type="Pfam" id="PF12971">
    <property type="entry name" value="NAGLU_N"/>
    <property type="match status" value="1"/>
</dbReference>
<evidence type="ECO:0000259" key="4">
    <source>
        <dbReference type="Pfam" id="PF12971"/>
    </source>
</evidence>
<evidence type="ECO:0000259" key="5">
    <source>
        <dbReference type="Pfam" id="PF12972"/>
    </source>
</evidence>
<feature type="signal peptide" evidence="2">
    <location>
        <begin position="1"/>
        <end position="22"/>
    </location>
</feature>
<evidence type="ECO:0000313" key="6">
    <source>
        <dbReference type="EMBL" id="EOA54795.1"/>
    </source>
</evidence>
<dbReference type="GO" id="GO:0005975">
    <property type="term" value="P:carbohydrate metabolic process"/>
    <property type="evidence" value="ECO:0007669"/>
    <property type="project" value="UniProtKB-ARBA"/>
</dbReference>
<dbReference type="Pfam" id="PF05089">
    <property type="entry name" value="NAGLU"/>
    <property type="match status" value="1"/>
</dbReference>
<sequence length="762" mass="87549">MKHYYFISLWLIATVVSLLCTACHSNHPQIQAAYDLIERVTPGYGNQFQLELIDSENGKDVYEIGSQNGKVLLRGNNPVALATAYNQYLKYTCHAHVSWFGDQLNLPQTLPLPAETTRNIINGKYRVYMNYCTVSYSAAWWDWERWQRELDYMAMNSINMPLSVVGLEAVWYNTLLKHRFTDEEARHFLAGPAHAAWQWMQNLQDYGGPLPKSWIDSHIRLGKQIIQRELELGMQPIQQGFSGYVPRELKAKYPHAKIQQQPSWCAFTGVAQLDPTDSLFQVIGHDFLEEQKKLYGAHGVYAADPFHESTPPIDTPEYLSAVGKSIHKLFKDFDSSAVWAMQAWSLREPIVKAVPKEDLLILDLNGAKCRKDSAFWGYSAIAGNLHNFGGRINLHGDLPLLASNQYATAAKRSPNIVGSGLFMESIEQNPVYYDLAFEMPLHRDSIDVEKWLADYARRRYGAVSQNAETAWTVYLLRSAYTRGTNGTEFSSIIAARPALDVKKSGPNAGFAIPYHPTDLIQAEALLLQDADKLGDSRPYRFDIIDIQRQIMSNLGQAIHKQAAKAFKEKDKTAFRLHSQRFLELLKDVDTLLRTRPEFNFDRWLTQARRWGTTPEEQDLYEKDATALFTIWGADKDPFIFDYGWKEWAGLIDGYYLKRWEKFYAMLEEHLDKGTEYSEQGLPLTHNREAFRANDFYSSLGDWELQYVSTPGKARTPITQGDEIETAQRMYRKYVALADEYYREGVQRDEVKEENRFENLGKK</sequence>
<dbReference type="GeneID" id="60061869"/>
<dbReference type="AlphaFoldDB" id="U6RE51"/>
<dbReference type="InterPro" id="IPR029018">
    <property type="entry name" value="Hex-like_dom2"/>
</dbReference>
<feature type="domain" description="Alpha-N-acetylglucosaminidase N-terminal" evidence="4">
    <location>
        <begin position="31"/>
        <end position="111"/>
    </location>
</feature>
<proteinExistence type="predicted"/>
<dbReference type="Gene3D" id="3.30.379.10">
    <property type="entry name" value="Chitobiase/beta-hexosaminidase domain 2-like"/>
    <property type="match status" value="1"/>
</dbReference>
<dbReference type="OrthoDB" id="179563at2"/>
<dbReference type="InterPro" id="IPR024732">
    <property type="entry name" value="NAGLU_C"/>
</dbReference>
<keyword evidence="1" id="KW-0378">Hydrolase</keyword>
<dbReference type="Pfam" id="PF12972">
    <property type="entry name" value="NAGLU_C"/>
    <property type="match status" value="1"/>
</dbReference>
<evidence type="ECO:0000259" key="3">
    <source>
        <dbReference type="Pfam" id="PF05089"/>
    </source>
</evidence>
<dbReference type="InterPro" id="IPR024733">
    <property type="entry name" value="NAGLU_tim-barrel"/>
</dbReference>
<reference evidence="6 7" key="1">
    <citation type="submission" date="2013-04" db="EMBL/GenBank/DDBJ databases">
        <title>The Genome Sequence of Bacteroides massiliensis DSM 17679.</title>
        <authorList>
            <consortium name="The Broad Institute Genomics Platform"/>
            <person name="Earl A."/>
            <person name="Ward D."/>
            <person name="Feldgarden M."/>
            <person name="Gevers D."/>
            <person name="Martens E."/>
            <person name="Fenner L."/>
            <person name="Roux V."/>
            <person name="Mallet M.N."/>
            <person name="Raoult D."/>
            <person name="Walker B."/>
            <person name="Young S."/>
            <person name="Zeng Q."/>
            <person name="Gargeya S."/>
            <person name="Fitzgerald M."/>
            <person name="Haas B."/>
            <person name="Abouelleil A."/>
            <person name="Allen A.W."/>
            <person name="Alvarado L."/>
            <person name="Arachchi H.M."/>
            <person name="Berlin A.M."/>
            <person name="Chapman S.B."/>
            <person name="Gainer-Dewar J."/>
            <person name="Goldberg J."/>
            <person name="Griggs A."/>
            <person name="Gujja S."/>
            <person name="Hansen M."/>
            <person name="Howarth C."/>
            <person name="Imamovic A."/>
            <person name="Ireland A."/>
            <person name="Larimer J."/>
            <person name="McCowan C."/>
            <person name="Murphy C."/>
            <person name="Pearson M."/>
            <person name="Poon T.W."/>
            <person name="Priest M."/>
            <person name="Roberts A."/>
            <person name="Saif S."/>
            <person name="Shea T."/>
            <person name="Sisk P."/>
            <person name="Sykes S."/>
            <person name="Wortman J."/>
            <person name="Nusbaum C."/>
            <person name="Birren B."/>
        </authorList>
    </citation>
    <scope>NUCLEOTIDE SEQUENCE [LARGE SCALE GENOMIC DNA]</scope>
    <source>
        <strain evidence="7">B84634 / Timone 84634 / DSM 17679 / JCM 13223</strain>
    </source>
</reference>
<keyword evidence="7" id="KW-1185">Reference proteome</keyword>
<name>U6RE51_9BACT</name>
<evidence type="ECO:0008006" key="8">
    <source>
        <dbReference type="Google" id="ProtNLM"/>
    </source>
</evidence>
<dbReference type="RefSeq" id="WP_005940832.1">
    <property type="nucleotide sequence ID" value="NZ_KB890324.1"/>
</dbReference>
<accession>U6RE51</accession>
<protein>
    <recommendedName>
        <fullName evidence="8">Alpha-N-acetylglucosaminidase</fullName>
    </recommendedName>
</protein>
<dbReference type="STRING" id="1121098.HMPREF1534_02188"/>
<dbReference type="Proteomes" id="UP000017831">
    <property type="component" value="Unassembled WGS sequence"/>
</dbReference>
<feature type="chain" id="PRO_5004678133" description="Alpha-N-acetylglucosaminidase" evidence="2">
    <location>
        <begin position="23"/>
        <end position="762"/>
    </location>
</feature>
<dbReference type="eggNOG" id="COG3669">
    <property type="taxonomic scope" value="Bacteria"/>
</dbReference>